<evidence type="ECO:0000256" key="12">
    <source>
        <dbReference type="ARBA" id="ARBA00032352"/>
    </source>
</evidence>
<dbReference type="InParanoid" id="A0A7M7J4B3"/>
<keyword evidence="8" id="KW-0249">Electron transport</keyword>
<organism evidence="14 15">
    <name type="scientific">Varroa destructor</name>
    <name type="common">Honeybee mite</name>
    <dbReference type="NCBI Taxonomy" id="109461"/>
    <lineage>
        <taxon>Eukaryota</taxon>
        <taxon>Metazoa</taxon>
        <taxon>Ecdysozoa</taxon>
        <taxon>Arthropoda</taxon>
        <taxon>Chelicerata</taxon>
        <taxon>Arachnida</taxon>
        <taxon>Acari</taxon>
        <taxon>Parasitiformes</taxon>
        <taxon>Mesostigmata</taxon>
        <taxon>Gamasina</taxon>
        <taxon>Dermanyssoidea</taxon>
        <taxon>Varroidae</taxon>
        <taxon>Varroa</taxon>
    </lineage>
</organism>
<accession>A0A7M7J4B3</accession>
<protein>
    <recommendedName>
        <fullName evidence="4">NADH dehydrogenase [ubiquinone] 1 alpha subcomplex subunit 6</fullName>
    </recommendedName>
    <alternativeName>
        <fullName evidence="11">Complex I-B14</fullName>
    </alternativeName>
    <alternativeName>
        <fullName evidence="12">NADH-ubiquinone oxidoreductase B14 subunit</fullName>
    </alternativeName>
</protein>
<keyword evidence="7" id="KW-0999">Mitochondrion inner membrane</keyword>
<comment type="subunit">
    <text evidence="3">Mammalian complex I is composed of 45 different subunits.</text>
</comment>
<dbReference type="EnsemblMetazoa" id="XM_022790947">
    <property type="protein sequence ID" value="XP_022646682"/>
    <property type="gene ID" value="LOC111244168"/>
</dbReference>
<evidence type="ECO:0000256" key="13">
    <source>
        <dbReference type="ARBA" id="ARBA00046116"/>
    </source>
</evidence>
<dbReference type="OrthoDB" id="14535at2759"/>
<evidence type="ECO:0000256" key="9">
    <source>
        <dbReference type="ARBA" id="ARBA00023128"/>
    </source>
</evidence>
<evidence type="ECO:0000256" key="8">
    <source>
        <dbReference type="ARBA" id="ARBA00022982"/>
    </source>
</evidence>
<dbReference type="Proteomes" id="UP000594260">
    <property type="component" value="Unplaced"/>
</dbReference>
<dbReference type="PANTHER" id="PTHR12964:SF0">
    <property type="entry name" value="NADH DEHYDROGENASE [UBIQUINONE] 1 ALPHA SUBCOMPLEX SUBUNIT 6"/>
    <property type="match status" value="1"/>
</dbReference>
<evidence type="ECO:0000256" key="6">
    <source>
        <dbReference type="ARBA" id="ARBA00022660"/>
    </source>
</evidence>
<dbReference type="InterPro" id="IPR016488">
    <property type="entry name" value="NADH_Ub_cplx-1_asu_su-6"/>
</dbReference>
<dbReference type="PANTHER" id="PTHR12964">
    <property type="entry name" value="NADH-UBIQUINONE OXIDOREDUCTASE B14 SUBUNIT"/>
    <property type="match status" value="1"/>
</dbReference>
<reference evidence="14" key="1">
    <citation type="submission" date="2021-01" db="UniProtKB">
        <authorList>
            <consortium name="EnsemblMetazoa"/>
        </authorList>
    </citation>
    <scope>IDENTIFICATION</scope>
</reference>
<proteinExistence type="inferred from homology"/>
<dbReference type="KEGG" id="vde:111244168"/>
<dbReference type="GO" id="GO:0005743">
    <property type="term" value="C:mitochondrial inner membrane"/>
    <property type="evidence" value="ECO:0007669"/>
    <property type="project" value="UniProtKB-SubCell"/>
</dbReference>
<evidence type="ECO:0000313" key="15">
    <source>
        <dbReference type="Proteomes" id="UP000594260"/>
    </source>
</evidence>
<dbReference type="GeneID" id="111244168"/>
<evidence type="ECO:0000256" key="4">
    <source>
        <dbReference type="ARBA" id="ARBA00016386"/>
    </source>
</evidence>
<dbReference type="FunCoup" id="A0A7M7J4B3">
    <property type="interactions" value="1153"/>
</dbReference>
<dbReference type="CDD" id="cd20266">
    <property type="entry name" value="Complex1_LYR_NDUFA6_LYRM6"/>
    <property type="match status" value="1"/>
</dbReference>
<keyword evidence="10" id="KW-0472">Membrane</keyword>
<keyword evidence="9" id="KW-0496">Mitochondrion</keyword>
<dbReference type="GO" id="GO:0045271">
    <property type="term" value="C:respiratory chain complex I"/>
    <property type="evidence" value="ECO:0007669"/>
    <property type="project" value="InterPro"/>
</dbReference>
<dbReference type="GO" id="GO:0006979">
    <property type="term" value="P:response to oxidative stress"/>
    <property type="evidence" value="ECO:0007669"/>
    <property type="project" value="TreeGrafter"/>
</dbReference>
<comment type="subcellular location">
    <subcellularLocation>
        <location evidence="1">Mitochondrion inner membrane</location>
        <topology evidence="1">Peripheral membrane protein</topology>
        <orientation evidence="1">Matrix side</orientation>
    </subcellularLocation>
</comment>
<dbReference type="AlphaFoldDB" id="A0A7M7J4B3"/>
<keyword evidence="5" id="KW-0813">Transport</keyword>
<dbReference type="InterPro" id="IPR045299">
    <property type="entry name" value="Complex1_LYR_NDUFA6_LYRM6"/>
</dbReference>
<evidence type="ECO:0000256" key="3">
    <source>
        <dbReference type="ARBA" id="ARBA00011790"/>
    </source>
</evidence>
<dbReference type="CTD" id="36159"/>
<sequence length="121" mass="14225">MSSVVKQTVVKVKPIMSTSMQEARQRVIQLYKSWYREMPSIVNIYDVPITVQQGRVKLRQKFLQNRNVKDIRTIDLLVIKGQMELMETLSHFKQKGHVMAFFQDTVPEKPKDFLSKFLDGH</sequence>
<evidence type="ECO:0000313" key="14">
    <source>
        <dbReference type="EnsemblMetazoa" id="XP_022646682"/>
    </source>
</evidence>
<keyword evidence="15" id="KW-1185">Reference proteome</keyword>
<evidence type="ECO:0000256" key="7">
    <source>
        <dbReference type="ARBA" id="ARBA00022792"/>
    </source>
</evidence>
<dbReference type="RefSeq" id="XP_022646682.1">
    <property type="nucleotide sequence ID" value="XM_022790947.1"/>
</dbReference>
<comment type="similarity">
    <text evidence="2">Belongs to the complex I LYR family.</text>
</comment>
<keyword evidence="6" id="KW-0679">Respiratory chain</keyword>
<dbReference type="PIRSF" id="PIRSF006643">
    <property type="entry name" value="NDUA6"/>
    <property type="match status" value="1"/>
</dbReference>
<comment type="function">
    <text evidence="13">Accessory subunit of the mitochondrial membrane respiratory chain NADH dehydrogenase (Complex I), that is believed to be not involved in catalysis. Required for proper complex I assembly. Complex I functions in the transfer of electrons from NADH to the respiratory chain. The immediate electron acceptor for the enzyme is believed to be ubiquinone.</text>
</comment>
<evidence type="ECO:0000256" key="1">
    <source>
        <dbReference type="ARBA" id="ARBA00004443"/>
    </source>
</evidence>
<dbReference type="OMA" id="FWKQTTH"/>
<evidence type="ECO:0000256" key="10">
    <source>
        <dbReference type="ARBA" id="ARBA00023136"/>
    </source>
</evidence>
<evidence type="ECO:0000256" key="5">
    <source>
        <dbReference type="ARBA" id="ARBA00022448"/>
    </source>
</evidence>
<evidence type="ECO:0000256" key="11">
    <source>
        <dbReference type="ARBA" id="ARBA00030213"/>
    </source>
</evidence>
<name>A0A7M7J4B3_VARDE</name>
<evidence type="ECO:0000256" key="2">
    <source>
        <dbReference type="ARBA" id="ARBA00009508"/>
    </source>
</evidence>